<proteinExistence type="inferred from homology"/>
<comment type="similarity">
    <text evidence="1">Belongs to the LysR transcriptional regulatory family.</text>
</comment>
<dbReference type="InterPro" id="IPR000847">
    <property type="entry name" value="LysR_HTH_N"/>
</dbReference>
<dbReference type="InterPro" id="IPR036390">
    <property type="entry name" value="WH_DNA-bd_sf"/>
</dbReference>
<sequence length="307" mass="34399">MELRVLQYFLAVAREQSIIRAAESLHLSQPTLSTQIKNMEEELGKQLLIRGTKGSRKVTLTEEGMILRKRAEEILELVKKAEKEITFANDIVMGDIYIGTGETDAVHILAKAAKSLQNTCPGIRYHISSGNSTFVKERLDKGLLDFGIVFGSVDLTKYNALKIPVKDVWGVLMRKDSPLAAKEKISPEDLWDKPLIISQQEDKGGALTQWLKRQVSDLNVAATYNLIFNASLLVEEGLGYAIGFDKIINTTGTSSLCFRPLVPKLEEEISIIWKKYQMFSKPAEKFIEILKESLFPEYVDGMTGNAQ</sequence>
<evidence type="ECO:0000313" key="7">
    <source>
        <dbReference type="Proteomes" id="UP000515789"/>
    </source>
</evidence>
<accession>A0A7G5MV12</accession>
<feature type="domain" description="HTH lysR-type" evidence="5">
    <location>
        <begin position="1"/>
        <end position="61"/>
    </location>
</feature>
<dbReference type="Pfam" id="PF03466">
    <property type="entry name" value="LysR_substrate"/>
    <property type="match status" value="1"/>
</dbReference>
<dbReference type="PROSITE" id="PS50931">
    <property type="entry name" value="HTH_LYSR"/>
    <property type="match status" value="1"/>
</dbReference>
<gene>
    <name evidence="6" type="ORF">E5259_13115</name>
</gene>
<keyword evidence="4" id="KW-0804">Transcription</keyword>
<dbReference type="GO" id="GO:0003700">
    <property type="term" value="F:DNA-binding transcription factor activity"/>
    <property type="evidence" value="ECO:0007669"/>
    <property type="project" value="InterPro"/>
</dbReference>
<protein>
    <submittedName>
        <fullName evidence="6">LysR family transcriptional regulator</fullName>
    </submittedName>
</protein>
<evidence type="ECO:0000256" key="3">
    <source>
        <dbReference type="ARBA" id="ARBA00023125"/>
    </source>
</evidence>
<dbReference type="InterPro" id="IPR005119">
    <property type="entry name" value="LysR_subst-bd"/>
</dbReference>
<evidence type="ECO:0000256" key="2">
    <source>
        <dbReference type="ARBA" id="ARBA00023015"/>
    </source>
</evidence>
<dbReference type="PANTHER" id="PTHR30419">
    <property type="entry name" value="HTH-TYPE TRANSCRIPTIONAL REGULATOR YBHD"/>
    <property type="match status" value="1"/>
</dbReference>
<dbReference type="Pfam" id="PF00126">
    <property type="entry name" value="HTH_1"/>
    <property type="match status" value="1"/>
</dbReference>
<dbReference type="RefSeq" id="WP_018595794.1">
    <property type="nucleotide sequence ID" value="NZ_AP031416.1"/>
</dbReference>
<dbReference type="SUPFAM" id="SSF46785">
    <property type="entry name" value="Winged helix' DNA-binding domain"/>
    <property type="match status" value="1"/>
</dbReference>
<dbReference type="GO" id="GO:0003677">
    <property type="term" value="F:DNA binding"/>
    <property type="evidence" value="ECO:0007669"/>
    <property type="project" value="UniProtKB-KW"/>
</dbReference>
<dbReference type="GO" id="GO:0005829">
    <property type="term" value="C:cytosol"/>
    <property type="evidence" value="ECO:0007669"/>
    <property type="project" value="TreeGrafter"/>
</dbReference>
<reference evidence="6 7" key="1">
    <citation type="submission" date="2019-04" db="EMBL/GenBank/DDBJ databases">
        <authorList>
            <person name="Schori C."/>
            <person name="Ahrens C."/>
        </authorList>
    </citation>
    <scope>NUCLEOTIDE SEQUENCE [LARGE SCALE GENOMIC DNA]</scope>
    <source>
        <strain evidence="6 7">DSM 2950</strain>
    </source>
</reference>
<evidence type="ECO:0000313" key="6">
    <source>
        <dbReference type="EMBL" id="QMW78455.1"/>
    </source>
</evidence>
<name>A0A7G5MV12_9FIRM</name>
<dbReference type="GeneID" id="75050976"/>
<dbReference type="Gene3D" id="1.10.10.10">
    <property type="entry name" value="Winged helix-like DNA-binding domain superfamily/Winged helix DNA-binding domain"/>
    <property type="match status" value="1"/>
</dbReference>
<keyword evidence="3" id="KW-0238">DNA-binding</keyword>
<dbReference type="PRINTS" id="PR00039">
    <property type="entry name" value="HTHLYSR"/>
</dbReference>
<dbReference type="InterPro" id="IPR036388">
    <property type="entry name" value="WH-like_DNA-bd_sf"/>
</dbReference>
<dbReference type="EMBL" id="CP039126">
    <property type="protein sequence ID" value="QMW78455.1"/>
    <property type="molecule type" value="Genomic_DNA"/>
</dbReference>
<dbReference type="FunFam" id="1.10.10.10:FF:000001">
    <property type="entry name" value="LysR family transcriptional regulator"/>
    <property type="match status" value="1"/>
</dbReference>
<dbReference type="CDD" id="cd05466">
    <property type="entry name" value="PBP2_LTTR_substrate"/>
    <property type="match status" value="1"/>
</dbReference>
<dbReference type="InterPro" id="IPR050950">
    <property type="entry name" value="HTH-type_LysR_regulators"/>
</dbReference>
<dbReference type="Gene3D" id="3.40.190.290">
    <property type="match status" value="1"/>
</dbReference>
<keyword evidence="2" id="KW-0805">Transcription regulation</keyword>
<evidence type="ECO:0000259" key="5">
    <source>
        <dbReference type="PROSITE" id="PS50931"/>
    </source>
</evidence>
<dbReference type="Proteomes" id="UP000515789">
    <property type="component" value="Chromosome"/>
</dbReference>
<dbReference type="PANTHER" id="PTHR30419:SF8">
    <property type="entry name" value="NITROGEN ASSIMILATION TRANSCRIPTIONAL ACTIVATOR-RELATED"/>
    <property type="match status" value="1"/>
</dbReference>
<evidence type="ECO:0000256" key="4">
    <source>
        <dbReference type="ARBA" id="ARBA00023163"/>
    </source>
</evidence>
<dbReference type="AlphaFoldDB" id="A0A7G5MV12"/>
<organism evidence="6 7">
    <name type="scientific">Blautia producta</name>
    <dbReference type="NCBI Taxonomy" id="33035"/>
    <lineage>
        <taxon>Bacteria</taxon>
        <taxon>Bacillati</taxon>
        <taxon>Bacillota</taxon>
        <taxon>Clostridia</taxon>
        <taxon>Lachnospirales</taxon>
        <taxon>Lachnospiraceae</taxon>
        <taxon>Blautia</taxon>
    </lineage>
</organism>
<dbReference type="SUPFAM" id="SSF53850">
    <property type="entry name" value="Periplasmic binding protein-like II"/>
    <property type="match status" value="1"/>
</dbReference>
<evidence type="ECO:0000256" key="1">
    <source>
        <dbReference type="ARBA" id="ARBA00009437"/>
    </source>
</evidence>